<evidence type="ECO:0000313" key="4">
    <source>
        <dbReference type="Proteomes" id="UP000317318"/>
    </source>
</evidence>
<dbReference type="KEGG" id="svp:Pan189_02490"/>
<dbReference type="InterPro" id="IPR003362">
    <property type="entry name" value="Bact_transf"/>
</dbReference>
<dbReference type="OrthoDB" id="9766874at2"/>
<dbReference type="EMBL" id="CP036268">
    <property type="protein sequence ID" value="QDT35896.1"/>
    <property type="molecule type" value="Genomic_DNA"/>
</dbReference>
<evidence type="ECO:0000313" key="3">
    <source>
        <dbReference type="EMBL" id="QDT35896.1"/>
    </source>
</evidence>
<dbReference type="PANTHER" id="PTHR30576">
    <property type="entry name" value="COLANIC BIOSYNTHESIS UDP-GLUCOSE LIPID CARRIER TRANSFERASE"/>
    <property type="match status" value="1"/>
</dbReference>
<proteinExistence type="inferred from homology"/>
<evidence type="ECO:0000259" key="2">
    <source>
        <dbReference type="Pfam" id="PF02397"/>
    </source>
</evidence>
<organism evidence="3 4">
    <name type="scientific">Stratiformator vulcanicus</name>
    <dbReference type="NCBI Taxonomy" id="2527980"/>
    <lineage>
        <taxon>Bacteria</taxon>
        <taxon>Pseudomonadati</taxon>
        <taxon>Planctomycetota</taxon>
        <taxon>Planctomycetia</taxon>
        <taxon>Planctomycetales</taxon>
        <taxon>Planctomycetaceae</taxon>
        <taxon>Stratiformator</taxon>
    </lineage>
</organism>
<dbReference type="PANTHER" id="PTHR30576:SF10">
    <property type="entry name" value="SLL5057 PROTEIN"/>
    <property type="match status" value="1"/>
</dbReference>
<name>A0A517QW58_9PLAN</name>
<dbReference type="GO" id="GO:0089702">
    <property type="term" value="F:undecaprenyl-phosphate glucose phosphotransferase activity"/>
    <property type="evidence" value="ECO:0007669"/>
    <property type="project" value="UniProtKB-EC"/>
</dbReference>
<dbReference type="Proteomes" id="UP000317318">
    <property type="component" value="Chromosome"/>
</dbReference>
<dbReference type="AlphaFoldDB" id="A0A517QW58"/>
<dbReference type="Pfam" id="PF02397">
    <property type="entry name" value="Bac_transf"/>
    <property type="match status" value="1"/>
</dbReference>
<reference evidence="3 4" key="1">
    <citation type="submission" date="2019-02" db="EMBL/GenBank/DDBJ databases">
        <title>Deep-cultivation of Planctomycetes and their phenomic and genomic characterization uncovers novel biology.</title>
        <authorList>
            <person name="Wiegand S."/>
            <person name="Jogler M."/>
            <person name="Boedeker C."/>
            <person name="Pinto D."/>
            <person name="Vollmers J."/>
            <person name="Rivas-Marin E."/>
            <person name="Kohn T."/>
            <person name="Peeters S.H."/>
            <person name="Heuer A."/>
            <person name="Rast P."/>
            <person name="Oberbeckmann S."/>
            <person name="Bunk B."/>
            <person name="Jeske O."/>
            <person name="Meyerdierks A."/>
            <person name="Storesund J.E."/>
            <person name="Kallscheuer N."/>
            <person name="Luecker S."/>
            <person name="Lage O.M."/>
            <person name="Pohl T."/>
            <person name="Merkel B.J."/>
            <person name="Hornburger P."/>
            <person name="Mueller R.-W."/>
            <person name="Bruemmer F."/>
            <person name="Labrenz M."/>
            <person name="Spormann A.M."/>
            <person name="Op den Camp H."/>
            <person name="Overmann J."/>
            <person name="Amann R."/>
            <person name="Jetten M.S.M."/>
            <person name="Mascher T."/>
            <person name="Medema M.H."/>
            <person name="Devos D.P."/>
            <person name="Kaster A.-K."/>
            <person name="Ovreas L."/>
            <person name="Rohde M."/>
            <person name="Galperin M.Y."/>
            <person name="Jogler C."/>
        </authorList>
    </citation>
    <scope>NUCLEOTIDE SEQUENCE [LARGE SCALE GENOMIC DNA]</scope>
    <source>
        <strain evidence="3 4">Pan189</strain>
    </source>
</reference>
<comment type="similarity">
    <text evidence="1">Belongs to the bacterial sugar transferase family.</text>
</comment>
<gene>
    <name evidence="3" type="primary">gumD</name>
    <name evidence="3" type="ORF">Pan189_02490</name>
</gene>
<keyword evidence="4" id="KW-1185">Reference proteome</keyword>
<evidence type="ECO:0000256" key="1">
    <source>
        <dbReference type="ARBA" id="ARBA00006464"/>
    </source>
</evidence>
<keyword evidence="3" id="KW-0808">Transferase</keyword>
<feature type="domain" description="Bacterial sugar transferase" evidence="2">
    <location>
        <begin position="167"/>
        <end position="355"/>
    </location>
</feature>
<sequence>MALPKSPSWLSRRLTKVSRGNADWLHPASLFLNLANVERCRCERTGNSVSVIAFDSVDAPGQSFPREFVDHLHARVRQTDHVGILPDNRIAVLLWNSNREGAVTFVDQLQLDSASASLMNFDVFEHPYQPDSDVSDGDRSELSDKTAGLTRCLPLEAVFTKPLPAWKRLIDICGAAFGLVVLSPMLMAVALAIRFTSPGPIYFSQRRSGIGGRPFYMHKFRSMVPDAEALKTKLMEKNEQDGPAFKIEHDPRITPIGHFIRRTSIDELPQLWNVLRGEMSIVGPRPLPCSESDACKPWQKRRLQVTPGLTCIWQVQDRRNKIPFADWARMDIRYIRNRSLRQDLTLVYQTFAAVFGRKGV</sequence>
<dbReference type="EC" id="2.7.8.31" evidence="3"/>
<protein>
    <submittedName>
        <fullName evidence="3">UDP-glucose:undecaprenyl-phosphate glucose-1-phosphate transferase</fullName>
        <ecNumber evidence="3">2.7.8.31</ecNumber>
    </submittedName>
</protein>
<accession>A0A517QW58</accession>